<feature type="domain" description="DUF5655" evidence="1">
    <location>
        <begin position="79"/>
        <end position="181"/>
    </location>
</feature>
<dbReference type="Proteomes" id="UP001083770">
    <property type="component" value="Unassembled WGS sequence"/>
</dbReference>
<evidence type="ECO:0000259" key="1">
    <source>
        <dbReference type="Pfam" id="PF18899"/>
    </source>
</evidence>
<organism evidence="2 3">
    <name type="scientific">Henriciella marina</name>
    <dbReference type="NCBI Taxonomy" id="453851"/>
    <lineage>
        <taxon>Bacteria</taxon>
        <taxon>Pseudomonadati</taxon>
        <taxon>Pseudomonadota</taxon>
        <taxon>Alphaproteobacteria</taxon>
        <taxon>Hyphomonadales</taxon>
        <taxon>Hyphomonadaceae</taxon>
        <taxon>Henriciella</taxon>
    </lineage>
</organism>
<proteinExistence type="predicted"/>
<evidence type="ECO:0000313" key="3">
    <source>
        <dbReference type="Proteomes" id="UP001083770"/>
    </source>
</evidence>
<dbReference type="Pfam" id="PF14117">
    <property type="entry name" value="DUF4287"/>
    <property type="match status" value="1"/>
</dbReference>
<evidence type="ECO:0000313" key="2">
    <source>
        <dbReference type="EMBL" id="MCZ4298746.1"/>
    </source>
</evidence>
<gene>
    <name evidence="2" type="ORF">O4G74_11805</name>
</gene>
<name>A0ABT4LWI8_9PROT</name>
<sequence length="183" mass="20256">MTDKQNAALDTMKTTIADKTGKPFDDWVKLVQSSGLEKHGEQMKMLKTEHGFGHGHANLVCQAAKGRLDADEGDMLAGQYEGKKNLKPVYDALEAFARSLGDDVEISPKKTSVAFRRSKNFAVVTPATKSRIDIGLNLKGEAGTLRLIEEKPGSMCTHKMKIQMVEEVDDELKARMKEAYERA</sequence>
<dbReference type="InterPro" id="IPR025629">
    <property type="entry name" value="DUF4287"/>
</dbReference>
<protein>
    <submittedName>
        <fullName evidence="2">DUF4287 domain-containing protein</fullName>
    </submittedName>
</protein>
<dbReference type="InterPro" id="IPR043714">
    <property type="entry name" value="DUF5655"/>
</dbReference>
<accession>A0ABT4LWI8</accession>
<dbReference type="EMBL" id="JAPWGW010000003">
    <property type="protein sequence ID" value="MCZ4298746.1"/>
    <property type="molecule type" value="Genomic_DNA"/>
</dbReference>
<reference evidence="2" key="1">
    <citation type="submission" date="2022-12" db="EMBL/GenBank/DDBJ databases">
        <title>Bacterial isolates from different developmental stages of Nematostella vectensis.</title>
        <authorList>
            <person name="Fraune S."/>
        </authorList>
    </citation>
    <scope>NUCLEOTIDE SEQUENCE</scope>
    <source>
        <strain evidence="2">G21632-S1</strain>
    </source>
</reference>
<dbReference type="Pfam" id="PF18899">
    <property type="entry name" value="DUF5655"/>
    <property type="match status" value="1"/>
</dbReference>
<comment type="caution">
    <text evidence="2">The sequence shown here is derived from an EMBL/GenBank/DDBJ whole genome shotgun (WGS) entry which is preliminary data.</text>
</comment>
<dbReference type="RefSeq" id="WP_269402808.1">
    <property type="nucleotide sequence ID" value="NZ_JAPWGW010000003.1"/>
</dbReference>
<keyword evidence="3" id="KW-1185">Reference proteome</keyword>